<protein>
    <recommendedName>
        <fullName evidence="2">Fibronectin type-III domain-containing protein</fullName>
    </recommendedName>
</protein>
<dbReference type="InterPro" id="IPR013320">
    <property type="entry name" value="ConA-like_dom_sf"/>
</dbReference>
<dbReference type="EMBL" id="SWDX01000009">
    <property type="protein sequence ID" value="TKC57638.1"/>
    <property type="molecule type" value="Genomic_DNA"/>
</dbReference>
<feature type="domain" description="Fibronectin type-III" evidence="2">
    <location>
        <begin position="238"/>
        <end position="329"/>
    </location>
</feature>
<comment type="caution">
    <text evidence="3">The sequence shown here is derived from an EMBL/GenBank/DDBJ whole genome shotgun (WGS) entry which is preliminary data.</text>
</comment>
<sequence>MKKNILSRGITSCLAVIFLSFQLSAQSVTNYTFTGTTATFTALSGASATSWTGSTDDGLSTLIPIGFDFWYMGARYTSISASTNGWISMGSVPTDYVYTNSLSTAGSPRPVIAPLWDDLDVVVTSNVTYKTTGAVGNRVFTLQYLNVKWYYLSSGAVCSFKVNLYETSGKVEFVYRSDATAVASPSGSIGITATAIGSGNFLSVNNAGTSVSSTTEASVTTKRVTGRTYTFTAPIPIAPSTLSFSAIGNTAMTLNWADLSSNERGFAIYRSTDGINYTFISQTAAAATSSIQSGLTSGTTYYWKVYAITEGGMSTALSGSQTLSCTGPAISQLPSSSLIAYYKLEGNANDVTGNNSGTFQGGTPTQSADRFDLAGKAYIFNGTSNYISTANVYINPGPLSTSTWFKTTTTVGGALIGFSSLQTGGNGSRDRFIYMTSAGTLYLAVAPGAVKKYLSTTASYNDGNWHMATSTLGTGGLKLYVDGVLVASDATVTTAETTTGYWRLGYSDLSTWPNEPSSYYFQGTLDDAVIYHKELSSTEVGILYNSPDGAGSNSPVCAGTTLNLTATTVAGATYSWTGPNGFTSSLQNPGLTFSAAYAGIYTVQATVAGCAVASVAYVSVTSTGNTGQWTGNLSTDWATAGNWCDGVVPGSSTDVIIAANATRMPNISTSVSTKNLTINTGASVTLTGTGTLNVAGTLANNGTFTNTGTVNFNGTGAQQTFSGITSFFNLTLNNSNGLLLPAAITVNNNLLLTAGTLNANNFNLTIKGNWTNNVSTTAFTAGTATVTFNNTTAQVIAGTFSTTFNNLVIANTASTVTLNTNISISGNLSVNSGAFDLSTFTANRATAGGTLMVANNATLKIGGTNTYPVNFTANTLVVASTVEYSGTAQTVANQLYGNLTLSSSGGAVIKTFPAIALTVLGNLNSNLAAGTSVSFTAAAIITINGNVSIGASTTFNGSSFSHSIGGNWVNNGTFNGNTGTITFTGPGKTVSGAGTQNFNNLTIAASLISFSVGSISLTGNLATTGSGSFSQLSGGTVLMTGTSKTISGTGISPDNLTISGTVSTTEALVITGDLSVSGSFTTSTGATTMSGTSKTISGAGTMSFGILSVAGTITSTANFTISSSLSVNGSLSATAGTATFTGTATLSGTANLFNTTINGTSLQLSASSTLGIASVLTITSGILDVSSSAPNTVNFNGSGAQNINAITYNNLSLTNGNNKTAIGALTINNSLTIGTNTTFIPGAFTHSIYSNWNNSGTFTAGTSTIQFLGNQPSNITGATTFNILTVNNTTATTGVILQSNITAATVNMTLGTLLSGSNTLTITGTRTGNGIILGNIQRNHVFTTGVAYAFEGPNNLVTFSGPSGINSVTVSVVVGPLGDFPFGGSISRFYTITVSSGTYTSATLRLHYEDTELNGSNESTMGLWHYNGTSWMASGKTANDATANYVEQTLVPDITNRWTLSDNSNVVQWNGSVSTNWNTAANWTTVQGSASTPPSATDIVNLGTITFSNQPTISSTVNVKNINFGSAQAVTLSMASGGSLTSGDIYGTWSSNVTHTINAGNQSLIVNGNLSLSDGTSGHAINLNIGTGTVTLGGSLTQSGGANVVFSGTGNLIISVNHNYVNGTFTPGTGTVTYSGIANQVIGAVSYNNLTINKSAAAAEINNTLSIGGNLTVTAGELDNFSATTIIGNVSISSGATLHNNSILYIGGNWANSGTYNDAGTKTVFNGGGTQTITASTFNNLEINKPVGTIAVLTGDVTLKGNLTGTSGTLDIKSFFFNRTVVGGTAIIADAGTLIISADNAPNKFANYALGPLSTVIFNGTGTQHLLLPGVVYGNLTFRDTGLKILYTPITVNGDLTIETGATFDGGSNTLTVNGNWINSGTYIPSASTVLFAGATKNITGNNTFHKATVTGSYTIVNDATFNTLLNITSTGALYGGSTLHITMNGDLINSGILYNLGSTTFTGNVVQTLSLINAVNTVALTVNFNGTVSPVLNSTSAPQFGFLNINNTGGVNPSVGWTILYALTVGSGVSFTGGNPTHNLLGALTNNGTITSSGTLNFIPTTAATINMGSIFSSTGTVVFGGAGATTLAGSPTSFRNVVISNTNAAGITPSSAWTITNNLTINSGAILNAGSYAHLIAGNISNNGTLNRNTSTFTMNGAAVQNIYSISPFNNLTVSKTAGSVQLLSDVGVNGTLNFTAGNIQTGSNVLTQSSTGNITGAAQNTGWINGRLQKNIATGPTTKTFEIGDTISYTPVSLTFASVTTAGDLIASTTSGDHPEISGSTINASKSVNRFWTLENSGIAFTTYNVTFNFVAADLDAGVATSAFIVGGFSGFSAFARGSWTYPMVGTPASTTIQATGLTEFAEFQIGEMSIFIKTWDGGAGTSNWGDAANWNVDGVPTATDNVELTGANTININVVAVTKNLLLSNTGLILTTNAGNALTVSGDFSLNSGTFNTAAAFPSVSGTVDVSNGTVGFIGGTAQTIPAYNYYNLTSSSTGSRTLAGTGTIGIANTFSPGTNTYTITGSTVNFNGSEPQTIPAFNYNQLTLSNAGLKTFNTGTTGIAGTLAVTGSATTNTAANASTISYNGPTDQTVTTIPYYNLDAANSGGIVSLLDATINNNLSITSGTVSIGTNTTVQKITVDGGITIASGATLNVATISDATHLLTISGDVTNNGTLNLRPDANSSGNTTFNKNGVQTITGAGTTTSFNSITTDMGALNTNYLEVTAANFSAPDGFLTLRNGSFQLNSSTVSLSPFTADIATDNFLIPATAGLWVNAGIINSPDMNWTVAGLVKVTGGALNMGSTANNYVLPKSTAHFVIAGGNFNLASAISNPSEAWTLDVQGGTMTINTLGSTTAGIAPFNMDGPGATFGMSGGTIVIQNAGGSAGQNLGYRNLSTTGTGFIGGTLKMGNASTAAAQTMDINSTNPIYNLSLASSNVTVPLMSSDLIVKNNVTITAGTLDINSQTLKIGGSISNNGSFIVSDGTIEMNGSAAQNIAGAAFTGNRIRNLTINNTAGVTLGGSLDLTDILLVSTGQFNSAGYLKLASTTTKTALIDGSGIGSVTGSVTMQRYLAAGFGYKYFSAPFQNATVNSFAATVDLNASFPNFYNYIEDKVSSGFTSYTNPSNPLVPLQGYAADFGSSTSSKTVNMAGTVSNGALSTTLYNHNQLYTKGFNLVGNPYPSPINWDASSGWTRTNIDNAVYFFNSGSVSQYTGGYSTYVNGISSDGIAAPVIASMQGFFVHVSDGTYPVTSTLAMNNSVRVNDLAPVFHKSVMSTARNVNSSPRMLLRFSANFSDHAQSSDPIVVYTNGQATQGFDKQLEAVKLMNDNGELPNLYTIAESTSKLVINALSELDTSTVIPLGIKIEKDGNITFNLRNLENWPANLNLYLTDAVTGANQDLQRNPIYTVSLKKGTIENRFSLRCTAKNGANETDGDIYTIYGSGGTMYVKIRLLTAQRGQLIISNIMGQVISQRQIEGNGEYPLTGLAPDVVYVVSFITPRGTHSKKILISSR</sequence>
<reference evidence="3 4" key="1">
    <citation type="submission" date="2019-04" db="EMBL/GenBank/DDBJ databases">
        <title>Pedobacter sp. RP-1-16 sp. nov., isolated from Arctic soil.</title>
        <authorList>
            <person name="Dahal R.H."/>
            <person name="Kim D.-U."/>
        </authorList>
    </citation>
    <scope>NUCLEOTIDE SEQUENCE [LARGE SCALE GENOMIC DNA]</scope>
    <source>
        <strain evidence="3 4">RP-1-16</strain>
    </source>
</reference>
<evidence type="ECO:0000313" key="3">
    <source>
        <dbReference type="EMBL" id="TKC57638.1"/>
    </source>
</evidence>
<keyword evidence="1" id="KW-0732">Signal</keyword>
<dbReference type="InterPro" id="IPR036116">
    <property type="entry name" value="FN3_sf"/>
</dbReference>
<evidence type="ECO:0000259" key="2">
    <source>
        <dbReference type="PROSITE" id="PS50853"/>
    </source>
</evidence>
<dbReference type="SMART" id="SM00060">
    <property type="entry name" value="FN3"/>
    <property type="match status" value="1"/>
</dbReference>
<dbReference type="InterPro" id="IPR003961">
    <property type="entry name" value="FN3_dom"/>
</dbReference>
<evidence type="ECO:0000313" key="4">
    <source>
        <dbReference type="Proteomes" id="UP000309594"/>
    </source>
</evidence>
<dbReference type="PROSITE" id="PS50853">
    <property type="entry name" value="FN3"/>
    <property type="match status" value="1"/>
</dbReference>
<organism evidence="3 4">
    <name type="scientific">Pedobacter hiemivivus</name>
    <dbReference type="NCBI Taxonomy" id="2530454"/>
    <lineage>
        <taxon>Bacteria</taxon>
        <taxon>Pseudomonadati</taxon>
        <taxon>Bacteroidota</taxon>
        <taxon>Sphingobacteriia</taxon>
        <taxon>Sphingobacteriales</taxon>
        <taxon>Sphingobacteriaceae</taxon>
        <taxon>Pedobacter</taxon>
    </lineage>
</organism>
<dbReference type="CDD" id="cd00063">
    <property type="entry name" value="FN3"/>
    <property type="match status" value="1"/>
</dbReference>
<evidence type="ECO:0000256" key="1">
    <source>
        <dbReference type="SAM" id="SignalP"/>
    </source>
</evidence>
<dbReference type="GO" id="GO:0004553">
    <property type="term" value="F:hydrolase activity, hydrolyzing O-glycosyl compounds"/>
    <property type="evidence" value="ECO:0007669"/>
    <property type="project" value="UniProtKB-ARBA"/>
</dbReference>
<dbReference type="GO" id="GO:0005975">
    <property type="term" value="P:carbohydrate metabolic process"/>
    <property type="evidence" value="ECO:0007669"/>
    <property type="project" value="UniProtKB-ARBA"/>
</dbReference>
<dbReference type="SMART" id="SM00710">
    <property type="entry name" value="PbH1"/>
    <property type="match status" value="9"/>
</dbReference>
<gene>
    <name evidence="3" type="ORF">FBD94_20400</name>
</gene>
<dbReference type="RefSeq" id="WP_136881569.1">
    <property type="nucleotide sequence ID" value="NZ_SWDX01000009.1"/>
</dbReference>
<dbReference type="Gene3D" id="2.60.40.10">
    <property type="entry name" value="Immunoglobulins"/>
    <property type="match status" value="1"/>
</dbReference>
<dbReference type="Gene3D" id="2.60.120.200">
    <property type="match status" value="1"/>
</dbReference>
<dbReference type="Proteomes" id="UP000309594">
    <property type="component" value="Unassembled WGS sequence"/>
</dbReference>
<dbReference type="SUPFAM" id="SSF49899">
    <property type="entry name" value="Concanavalin A-like lectins/glucanases"/>
    <property type="match status" value="1"/>
</dbReference>
<dbReference type="SUPFAM" id="SSF49265">
    <property type="entry name" value="Fibronectin type III"/>
    <property type="match status" value="1"/>
</dbReference>
<feature type="signal peptide" evidence="1">
    <location>
        <begin position="1"/>
        <end position="25"/>
    </location>
</feature>
<proteinExistence type="predicted"/>
<dbReference type="InterPro" id="IPR013783">
    <property type="entry name" value="Ig-like_fold"/>
</dbReference>
<dbReference type="InterPro" id="IPR006626">
    <property type="entry name" value="PbH1"/>
</dbReference>
<feature type="chain" id="PRO_5020182681" description="Fibronectin type-III domain-containing protein" evidence="1">
    <location>
        <begin position="26"/>
        <end position="3515"/>
    </location>
</feature>
<dbReference type="Pfam" id="PF00041">
    <property type="entry name" value="fn3"/>
    <property type="match status" value="1"/>
</dbReference>
<name>A0A4U1G2C8_9SPHI</name>
<accession>A0A4U1G2C8</accession>